<dbReference type="KEGG" id="mlr:MELLADRAFT_57195"/>
<evidence type="ECO:0000256" key="1">
    <source>
        <dbReference type="SAM" id="Phobius"/>
    </source>
</evidence>
<keyword evidence="3" id="KW-1185">Reference proteome</keyword>
<gene>
    <name evidence="2" type="ORF">MELLADRAFT_57195</name>
</gene>
<keyword evidence="1" id="KW-1133">Transmembrane helix</keyword>
<dbReference type="AlphaFoldDB" id="F4RZF0"/>
<evidence type="ECO:0000313" key="3">
    <source>
        <dbReference type="Proteomes" id="UP000001072"/>
    </source>
</evidence>
<protein>
    <recommendedName>
        <fullName evidence="4">Cytochrome b5 heme-binding domain-containing protein</fullName>
    </recommendedName>
</protein>
<dbReference type="VEuPathDB" id="FungiDB:MELLADRAFT_57195"/>
<evidence type="ECO:0008006" key="4">
    <source>
        <dbReference type="Google" id="ProtNLM"/>
    </source>
</evidence>
<evidence type="ECO:0000313" key="2">
    <source>
        <dbReference type="EMBL" id="EGG02266.1"/>
    </source>
</evidence>
<dbReference type="SUPFAM" id="SSF55856">
    <property type="entry name" value="Cytochrome b5-like heme/steroid binding domain"/>
    <property type="match status" value="1"/>
</dbReference>
<dbReference type="Proteomes" id="UP000001072">
    <property type="component" value="Unassembled WGS sequence"/>
</dbReference>
<dbReference type="GeneID" id="18929090"/>
<name>F4RZF0_MELLP</name>
<feature type="transmembrane region" description="Helical" evidence="1">
    <location>
        <begin position="20"/>
        <end position="38"/>
    </location>
</feature>
<sequence length="115" mass="13081">MSILTFDSELWTTCLPFLTNPINVVLLVILGYAIIPLFPSFKFDDLRSPEDVTEIKQDLKIETSPIQYNWKPAKLPDSVVWRTYTPLELRSFDGANGGKILFAINKLVYDLSSGR</sequence>
<dbReference type="EMBL" id="GL883132">
    <property type="protein sequence ID" value="EGG02266.1"/>
    <property type="molecule type" value="Genomic_DNA"/>
</dbReference>
<feature type="non-terminal residue" evidence="2">
    <location>
        <position position="115"/>
    </location>
</feature>
<dbReference type="InterPro" id="IPR036400">
    <property type="entry name" value="Cyt_B5-like_heme/steroid_sf"/>
</dbReference>
<keyword evidence="1" id="KW-0812">Transmembrane</keyword>
<dbReference type="Gene3D" id="3.10.120.10">
    <property type="entry name" value="Cytochrome b5-like heme/steroid binding domain"/>
    <property type="match status" value="1"/>
</dbReference>
<accession>F4RZF0</accession>
<dbReference type="STRING" id="747676.F4RZF0"/>
<dbReference type="OrthoDB" id="547796at2759"/>
<organism evidence="3">
    <name type="scientific">Melampsora larici-populina (strain 98AG31 / pathotype 3-4-7)</name>
    <name type="common">Poplar leaf rust fungus</name>
    <dbReference type="NCBI Taxonomy" id="747676"/>
    <lineage>
        <taxon>Eukaryota</taxon>
        <taxon>Fungi</taxon>
        <taxon>Dikarya</taxon>
        <taxon>Basidiomycota</taxon>
        <taxon>Pucciniomycotina</taxon>
        <taxon>Pucciniomycetes</taxon>
        <taxon>Pucciniales</taxon>
        <taxon>Melampsoraceae</taxon>
        <taxon>Melampsora</taxon>
    </lineage>
</organism>
<dbReference type="RefSeq" id="XP_007414523.1">
    <property type="nucleotide sequence ID" value="XM_007414461.1"/>
</dbReference>
<dbReference type="HOGENOM" id="CLU_2114686_0_0_1"/>
<reference evidence="3" key="1">
    <citation type="journal article" date="2011" name="Proc. Natl. Acad. Sci. U.S.A.">
        <title>Obligate biotrophy features unraveled by the genomic analysis of rust fungi.</title>
        <authorList>
            <person name="Duplessis S."/>
            <person name="Cuomo C.A."/>
            <person name="Lin Y.-C."/>
            <person name="Aerts A."/>
            <person name="Tisserant E."/>
            <person name="Veneault-Fourrey C."/>
            <person name="Joly D.L."/>
            <person name="Hacquard S."/>
            <person name="Amselem J."/>
            <person name="Cantarel B.L."/>
            <person name="Chiu R."/>
            <person name="Coutinho P.M."/>
            <person name="Feau N."/>
            <person name="Field M."/>
            <person name="Frey P."/>
            <person name="Gelhaye E."/>
            <person name="Goldberg J."/>
            <person name="Grabherr M.G."/>
            <person name="Kodira C.D."/>
            <person name="Kohler A."/>
            <person name="Kuees U."/>
            <person name="Lindquist E.A."/>
            <person name="Lucas S.M."/>
            <person name="Mago R."/>
            <person name="Mauceli E."/>
            <person name="Morin E."/>
            <person name="Murat C."/>
            <person name="Pangilinan J.L."/>
            <person name="Park R."/>
            <person name="Pearson M."/>
            <person name="Quesneville H."/>
            <person name="Rouhier N."/>
            <person name="Sakthikumar S."/>
            <person name="Salamov A.A."/>
            <person name="Schmutz J."/>
            <person name="Selles B."/>
            <person name="Shapiro H."/>
            <person name="Tanguay P."/>
            <person name="Tuskan G.A."/>
            <person name="Henrissat B."/>
            <person name="Van de Peer Y."/>
            <person name="Rouze P."/>
            <person name="Ellis J.G."/>
            <person name="Dodds P.N."/>
            <person name="Schein J.E."/>
            <person name="Zhong S."/>
            <person name="Hamelin R.C."/>
            <person name="Grigoriev I.V."/>
            <person name="Szabo L.J."/>
            <person name="Martin F."/>
        </authorList>
    </citation>
    <scope>NUCLEOTIDE SEQUENCE [LARGE SCALE GENOMIC DNA]</scope>
    <source>
        <strain evidence="3">98AG31 / pathotype 3-4-7</strain>
    </source>
</reference>
<keyword evidence="1" id="KW-0472">Membrane</keyword>
<proteinExistence type="predicted"/>
<dbReference type="InParanoid" id="F4RZF0"/>